<dbReference type="AlphaFoldDB" id="A0A291GUF7"/>
<reference evidence="2 3" key="1">
    <citation type="journal article" date="2014" name="Int. J. Syst. Evol. Microbiol.">
        <title>Brachybacterium ginsengisoli sp. nov., isolated from soil of a ginseng field.</title>
        <authorList>
            <person name="Hoang V.A."/>
            <person name="Kim Y.J."/>
            <person name="Nguyen N.L."/>
            <person name="Yang D.C."/>
        </authorList>
    </citation>
    <scope>NUCLEOTIDE SEQUENCE [LARGE SCALE GENOMIC DNA]</scope>
    <source>
        <strain evidence="2 3">DCY80</strain>
    </source>
</reference>
<evidence type="ECO:0000313" key="3">
    <source>
        <dbReference type="Proteomes" id="UP000217889"/>
    </source>
</evidence>
<feature type="domain" description="N-acetyltransferase" evidence="1">
    <location>
        <begin position="3"/>
        <end position="165"/>
    </location>
</feature>
<gene>
    <name evidence="2" type="ORF">CFK41_02940</name>
</gene>
<dbReference type="EMBL" id="CP023564">
    <property type="protein sequence ID" value="ATG53851.1"/>
    <property type="molecule type" value="Genomic_DNA"/>
</dbReference>
<accession>A0A291GUF7</accession>
<dbReference type="Proteomes" id="UP000217889">
    <property type="component" value="Chromosome"/>
</dbReference>
<dbReference type="Pfam" id="PF13302">
    <property type="entry name" value="Acetyltransf_3"/>
    <property type="match status" value="1"/>
</dbReference>
<dbReference type="Gene3D" id="3.40.630.30">
    <property type="match status" value="1"/>
</dbReference>
<keyword evidence="3" id="KW-1185">Reference proteome</keyword>
<dbReference type="InterPro" id="IPR016181">
    <property type="entry name" value="Acyl_CoA_acyltransferase"/>
</dbReference>
<sequence>MSVTLTRLDPTGADRSALVGFMSRNEFPFHVRSRPRAADIEGLIDKGAYRDEDNDSFWIEHGELGRVGFLRLEDLSDGDPMFDLRLDAPFRGRGLGAEVLRALADHVFGTMPGVNRIEGQTREDNVPMRRTFLRSGWVKEAHYREGWPVDGGAPLASVAYSILRRDWETGTTTELVWDDLEL</sequence>
<dbReference type="GO" id="GO:0016747">
    <property type="term" value="F:acyltransferase activity, transferring groups other than amino-acyl groups"/>
    <property type="evidence" value="ECO:0007669"/>
    <property type="project" value="InterPro"/>
</dbReference>
<evidence type="ECO:0000313" key="2">
    <source>
        <dbReference type="EMBL" id="ATG53851.1"/>
    </source>
</evidence>
<keyword evidence="2" id="KW-0808">Transferase</keyword>
<dbReference type="PROSITE" id="PS51186">
    <property type="entry name" value="GNAT"/>
    <property type="match status" value="1"/>
</dbReference>
<dbReference type="SUPFAM" id="SSF55729">
    <property type="entry name" value="Acyl-CoA N-acyltransferases (Nat)"/>
    <property type="match status" value="1"/>
</dbReference>
<organism evidence="2 3">
    <name type="scientific">Brachybacterium ginsengisoli</name>
    <dbReference type="NCBI Taxonomy" id="1331682"/>
    <lineage>
        <taxon>Bacteria</taxon>
        <taxon>Bacillati</taxon>
        <taxon>Actinomycetota</taxon>
        <taxon>Actinomycetes</taxon>
        <taxon>Micrococcales</taxon>
        <taxon>Dermabacteraceae</taxon>
        <taxon>Brachybacterium</taxon>
    </lineage>
</organism>
<dbReference type="RefSeq" id="WP_096798330.1">
    <property type="nucleotide sequence ID" value="NZ_CP023564.1"/>
</dbReference>
<dbReference type="OrthoDB" id="9799321at2"/>
<protein>
    <submittedName>
        <fullName evidence="2">GNAT family N-acetyltransferase</fullName>
    </submittedName>
</protein>
<proteinExistence type="predicted"/>
<evidence type="ECO:0000259" key="1">
    <source>
        <dbReference type="PROSITE" id="PS51186"/>
    </source>
</evidence>
<dbReference type="InterPro" id="IPR000182">
    <property type="entry name" value="GNAT_dom"/>
</dbReference>
<dbReference type="KEGG" id="bgg:CFK41_02940"/>
<name>A0A291GUF7_9MICO</name>